<dbReference type="Gene3D" id="3.90.245.10">
    <property type="entry name" value="Ribonucleoside hydrolase-like"/>
    <property type="match status" value="1"/>
</dbReference>
<keyword evidence="3" id="KW-1185">Reference proteome</keyword>
<dbReference type="Proteomes" id="UP000268844">
    <property type="component" value="Unassembled WGS sequence"/>
</dbReference>
<reference evidence="2 3" key="1">
    <citation type="submission" date="2018-12" db="EMBL/GenBank/DDBJ databases">
        <authorList>
            <person name="Criscuolo A."/>
        </authorList>
    </citation>
    <scope>NUCLEOTIDE SEQUENCE [LARGE SCALE GENOMIC DNA]</scope>
    <source>
        <strain evidence="2">ACIP1116281</strain>
    </source>
</reference>
<dbReference type="PANTHER" id="PTHR46190">
    <property type="entry name" value="SI:CH211-201H21.5-RELATED"/>
    <property type="match status" value="1"/>
</dbReference>
<keyword evidence="2" id="KW-0378">Hydrolase</keyword>
<evidence type="ECO:0000313" key="3">
    <source>
        <dbReference type="Proteomes" id="UP000268844"/>
    </source>
</evidence>
<protein>
    <submittedName>
        <fullName evidence="2">Pyrimidine-specific ribonucleoside hydrolase RihA</fullName>
        <ecNumber evidence="2">3.2.-.-</ecNumber>
    </submittedName>
</protein>
<sequence length="319" mass="33085">MTRKLILDSDGGVDDAQALLMLIAAGRTPDAITTVFGNVGLDAATRNLLTVLAVGGRPDVPVHKGAARPLNQPVIDAKYIHGEDGLGGAPRPETIPQTASDNAVAFLIDTFLAAASAGEKVDILMIGPFTNLALALRLEPAIVAGIGQLTIMGGTIYGRGNTTPAAEFNVYADPEAAQIVFTAPLDIVIAPWEPCVTHNMTGAEVDTLFADVPDGLEKDFSLALAAHARQTIAGYGGGDNFRFVDPLAAAAVIAPDIVTKSTRASVDVALAPGITRGMTVVDPSGRLGTPMVTLIEEARLDQLVALYRASIAFRPAATQ</sequence>
<proteinExistence type="predicted"/>
<dbReference type="EMBL" id="UZWD01000004">
    <property type="protein sequence ID" value="VDS03255.1"/>
    <property type="molecule type" value="Genomic_DNA"/>
</dbReference>
<gene>
    <name evidence="2" type="primary">rihA_2</name>
    <name evidence="2" type="ORF">DEVEQU_00376</name>
</gene>
<feature type="domain" description="Inosine/uridine-preferring nucleoside hydrolase" evidence="1">
    <location>
        <begin position="5"/>
        <end position="289"/>
    </location>
</feature>
<dbReference type="GO" id="GO:0016799">
    <property type="term" value="F:hydrolase activity, hydrolyzing N-glycosyl compounds"/>
    <property type="evidence" value="ECO:0007669"/>
    <property type="project" value="InterPro"/>
</dbReference>
<dbReference type="AlphaFoldDB" id="A0A3S4CPY4"/>
<evidence type="ECO:0000259" key="1">
    <source>
        <dbReference type="Pfam" id="PF01156"/>
    </source>
</evidence>
<dbReference type="Pfam" id="PF01156">
    <property type="entry name" value="IU_nuc_hydro"/>
    <property type="match status" value="1"/>
</dbReference>
<name>A0A3S4CPY4_9HYPH</name>
<dbReference type="EC" id="3.2.-.-" evidence="2"/>
<dbReference type="OrthoDB" id="9797882at2"/>
<evidence type="ECO:0000313" key="2">
    <source>
        <dbReference type="EMBL" id="VDS03255.1"/>
    </source>
</evidence>
<accession>A0A3S4CPY4</accession>
<keyword evidence="2" id="KW-0326">Glycosidase</keyword>
<dbReference type="InterPro" id="IPR001910">
    <property type="entry name" value="Inosine/uridine_hydrolase_dom"/>
</dbReference>
<dbReference type="InterPro" id="IPR036452">
    <property type="entry name" value="Ribo_hydro-like"/>
</dbReference>
<dbReference type="InterPro" id="IPR052775">
    <property type="entry name" value="IUN_hydrolase"/>
</dbReference>
<dbReference type="SUPFAM" id="SSF53590">
    <property type="entry name" value="Nucleoside hydrolase"/>
    <property type="match status" value="1"/>
</dbReference>
<dbReference type="PANTHER" id="PTHR46190:SF1">
    <property type="entry name" value="SI:CH211-201H21.5"/>
    <property type="match status" value="1"/>
</dbReference>
<organism evidence="2 3">
    <name type="scientific">Devosia equisanguinis</name>
    <dbReference type="NCBI Taxonomy" id="2490941"/>
    <lineage>
        <taxon>Bacteria</taxon>
        <taxon>Pseudomonadati</taxon>
        <taxon>Pseudomonadota</taxon>
        <taxon>Alphaproteobacteria</taxon>
        <taxon>Hyphomicrobiales</taxon>
        <taxon>Devosiaceae</taxon>
        <taxon>Devosia</taxon>
    </lineage>
</organism>